<accession>A0ABV8U0S0</accession>
<comment type="caution">
    <text evidence="4">The sequence shown here is derived from an EMBL/GenBank/DDBJ whole genome shotgun (WGS) entry which is preliminary data.</text>
</comment>
<dbReference type="Gene3D" id="3.40.50.1820">
    <property type="entry name" value="alpha/beta hydrolase"/>
    <property type="match status" value="1"/>
</dbReference>
<sequence>MKWTKGLLRSRRFHTLSMGAAALVLLSSLTRAPVPAEVPDLSDVDPSVAAVETAILVEEAGLAGDDPEEAVAELEADPSAAVERMDSVPGQDAGSLESALRGLRDNPRAMDPVDMQEFFASLGEETDDWLAVLYPDTMMRLDGVPFSSKRLSSRIMTVAAEEVSKEPTYPQRPWTGGERPPRGDLGAVRESGRDFLYVDPYLNDGHGSWVEVVGDMESAEKVSILVPGSAATIDNHNFDLYQWRAQSLVDASDGDLAVIVWAGAPWPSGWVESSWANWAEIAGERLARFSEDVAAQYPDKYMTVVGHSYGGAVVGEAERHQMAGERVLQVASAGMGHEVAGPGDYSDPCRERYSMTAEGDPISYIQGLPYMPLLGHGEDPDEFPGVTVLDPGYLSADPGAVDDSGNSLAAQGILGKKIEGVHSHSEVFYPGSDSWKNIYAVMTGGEPEAADDQPEAYPACSPARE</sequence>
<feature type="domain" description="DUF1023" evidence="3">
    <location>
        <begin position="207"/>
        <end position="365"/>
    </location>
</feature>
<evidence type="ECO:0000259" key="3">
    <source>
        <dbReference type="Pfam" id="PF06259"/>
    </source>
</evidence>
<feature type="region of interest" description="Disordered" evidence="1">
    <location>
        <begin position="446"/>
        <end position="465"/>
    </location>
</feature>
<dbReference type="EMBL" id="JBHSDK010000019">
    <property type="protein sequence ID" value="MFC4336427.1"/>
    <property type="molecule type" value="Genomic_DNA"/>
</dbReference>
<proteinExistence type="predicted"/>
<name>A0ABV8U0S0_9ACTN</name>
<keyword evidence="2" id="KW-0732">Signal</keyword>
<organism evidence="4 5">
    <name type="scientific">Salininema proteolyticum</name>
    <dbReference type="NCBI Taxonomy" id="1607685"/>
    <lineage>
        <taxon>Bacteria</taxon>
        <taxon>Bacillati</taxon>
        <taxon>Actinomycetota</taxon>
        <taxon>Actinomycetes</taxon>
        <taxon>Glycomycetales</taxon>
        <taxon>Glycomycetaceae</taxon>
        <taxon>Salininema</taxon>
    </lineage>
</organism>
<evidence type="ECO:0000313" key="4">
    <source>
        <dbReference type="EMBL" id="MFC4336427.1"/>
    </source>
</evidence>
<dbReference type="Pfam" id="PF06259">
    <property type="entry name" value="Abhydrolase_8"/>
    <property type="match status" value="1"/>
</dbReference>
<feature type="signal peptide" evidence="2">
    <location>
        <begin position="1"/>
        <end position="36"/>
    </location>
</feature>
<dbReference type="RefSeq" id="WP_380622362.1">
    <property type="nucleotide sequence ID" value="NZ_JBHSDK010000019.1"/>
</dbReference>
<dbReference type="InterPro" id="IPR010427">
    <property type="entry name" value="DUF1023"/>
</dbReference>
<evidence type="ECO:0000256" key="2">
    <source>
        <dbReference type="SAM" id="SignalP"/>
    </source>
</evidence>
<dbReference type="InterPro" id="IPR029058">
    <property type="entry name" value="AB_hydrolase_fold"/>
</dbReference>
<dbReference type="Proteomes" id="UP001595823">
    <property type="component" value="Unassembled WGS sequence"/>
</dbReference>
<gene>
    <name evidence="4" type="ORF">ACFPET_14585</name>
</gene>
<dbReference type="GO" id="GO:0016787">
    <property type="term" value="F:hydrolase activity"/>
    <property type="evidence" value="ECO:0007669"/>
    <property type="project" value="UniProtKB-KW"/>
</dbReference>
<keyword evidence="5" id="KW-1185">Reference proteome</keyword>
<dbReference type="SUPFAM" id="SSF53474">
    <property type="entry name" value="alpha/beta-Hydrolases"/>
    <property type="match status" value="1"/>
</dbReference>
<feature type="region of interest" description="Disordered" evidence="1">
    <location>
        <begin position="162"/>
        <end position="185"/>
    </location>
</feature>
<feature type="chain" id="PRO_5045534729" evidence="2">
    <location>
        <begin position="37"/>
        <end position="465"/>
    </location>
</feature>
<evidence type="ECO:0000256" key="1">
    <source>
        <dbReference type="SAM" id="MobiDB-lite"/>
    </source>
</evidence>
<keyword evidence="4" id="KW-0378">Hydrolase</keyword>
<reference evidence="5" key="1">
    <citation type="journal article" date="2019" name="Int. J. Syst. Evol. Microbiol.">
        <title>The Global Catalogue of Microorganisms (GCM) 10K type strain sequencing project: providing services to taxonomists for standard genome sequencing and annotation.</title>
        <authorList>
            <consortium name="The Broad Institute Genomics Platform"/>
            <consortium name="The Broad Institute Genome Sequencing Center for Infectious Disease"/>
            <person name="Wu L."/>
            <person name="Ma J."/>
        </authorList>
    </citation>
    <scope>NUCLEOTIDE SEQUENCE [LARGE SCALE GENOMIC DNA]</scope>
    <source>
        <strain evidence="5">IBRC-M 10908</strain>
    </source>
</reference>
<protein>
    <submittedName>
        <fullName evidence="4">Alpha/beta hydrolase</fullName>
    </submittedName>
</protein>
<evidence type="ECO:0000313" key="5">
    <source>
        <dbReference type="Proteomes" id="UP001595823"/>
    </source>
</evidence>